<evidence type="ECO:0000256" key="3">
    <source>
        <dbReference type="ARBA" id="ARBA00022801"/>
    </source>
</evidence>
<dbReference type="RefSeq" id="XP_064770807.1">
    <property type="nucleotide sequence ID" value="XM_064910689.1"/>
</dbReference>
<feature type="region of interest" description="Disordered" evidence="5">
    <location>
        <begin position="271"/>
        <end position="304"/>
    </location>
</feature>
<organism evidence="7 8">
    <name type="scientific">Myxozyma melibiosi</name>
    <dbReference type="NCBI Taxonomy" id="54550"/>
    <lineage>
        <taxon>Eukaryota</taxon>
        <taxon>Fungi</taxon>
        <taxon>Dikarya</taxon>
        <taxon>Ascomycota</taxon>
        <taxon>Saccharomycotina</taxon>
        <taxon>Lipomycetes</taxon>
        <taxon>Lipomycetales</taxon>
        <taxon>Lipomycetaceae</taxon>
        <taxon>Myxozyma</taxon>
    </lineage>
</organism>
<reference evidence="7 8" key="1">
    <citation type="submission" date="2024-03" db="EMBL/GenBank/DDBJ databases">
        <title>Genome-scale model development and genomic sequencing of the oleaginous clade Lipomyces.</title>
        <authorList>
            <consortium name="Lawrence Berkeley National Laboratory"/>
            <person name="Czajka J.J."/>
            <person name="Han Y."/>
            <person name="Kim J."/>
            <person name="Mondo S.J."/>
            <person name="Hofstad B.A."/>
            <person name="Robles A."/>
            <person name="Haridas S."/>
            <person name="Riley R."/>
            <person name="LaButti K."/>
            <person name="Pangilinan J."/>
            <person name="Andreopoulos W."/>
            <person name="Lipzen A."/>
            <person name="Yan J."/>
            <person name="Wang M."/>
            <person name="Ng V."/>
            <person name="Grigoriev I.V."/>
            <person name="Spatafora J.W."/>
            <person name="Magnuson J.K."/>
            <person name="Baker S.E."/>
            <person name="Pomraning K.R."/>
        </authorList>
    </citation>
    <scope>NUCLEOTIDE SEQUENCE [LARGE SCALE GENOMIC DNA]</scope>
    <source>
        <strain evidence="7 8">Phaff 52-87</strain>
    </source>
</reference>
<gene>
    <name evidence="7" type="ORF">BZA70DRAFT_24982</name>
</gene>
<evidence type="ECO:0000259" key="6">
    <source>
        <dbReference type="SMART" id="SM00479"/>
    </source>
</evidence>
<dbReference type="PANTHER" id="PTHR12801:SF112">
    <property type="entry name" value="RNA EXONUCLEASE 3"/>
    <property type="match status" value="1"/>
</dbReference>
<dbReference type="SMART" id="SM00479">
    <property type="entry name" value="EXOIII"/>
    <property type="match status" value="1"/>
</dbReference>
<keyword evidence="3" id="KW-0378">Hydrolase</keyword>
<evidence type="ECO:0000256" key="4">
    <source>
        <dbReference type="ARBA" id="ARBA00022839"/>
    </source>
</evidence>
<accession>A0ABR1FD39</accession>
<keyword evidence="2" id="KW-0540">Nuclease</keyword>
<evidence type="ECO:0000256" key="1">
    <source>
        <dbReference type="ARBA" id="ARBA00006357"/>
    </source>
</evidence>
<sequence>MFRSSRALFSQVPCPGLPKCRAPFCLFSHPASALASARSISSASVDRKRKHSVSRSPSPARSSISGNTPGKQNLPRISNEPPAPRRNFSTGLGNARLSRRDPISTKKDGSSDLQSTADGKATATNKAAGTSIRIDSDNLFGSILGSFENMTNKQRSAQPAPKSVRPVTSQSESKSLNSISTKESPPATDPPTIFIHPIKPNPPAVQQQRSQFAKVIADTLRDKQLSATPNYDASCREREIAQKTTSATYTSTIKFYIIGLRKMTKEDYSKTLQKKEKSASGKQLSTPNTAASASSGAGTAQPQMTDEEILTRLEDLVISKDKLKDCGFTVELPSAKELTEATEADKAAGGYELCERCSTRFHPNMAPLSECVFHWARPYTRTQTDLTRVRIYPCCGEEAGASRGCTTSNEHVYHVTAPARLANTIPFVETTEKGPHFPKAVSLDCEMGYTTLGVELIRVTILDYPSNKVLYDTLVKPIGRVIDLNTRFSGVTSLDKNPDGSEVPAFGTARREILSKYLGKHTVLLGHGLENDLASMRIIHTRVVDSSLIYLHEDPRLASLNIRMSLRNLAKKHLDRDIQVRSFDPADKVGHDSWEDAKAAADLITQKLLTIKRLELQYQMFNRILKSDIPPSASASQK</sequence>
<proteinExistence type="inferred from homology"/>
<dbReference type="CDD" id="cd06145">
    <property type="entry name" value="REX1_like"/>
    <property type="match status" value="1"/>
</dbReference>
<dbReference type="InterPro" id="IPR012337">
    <property type="entry name" value="RNaseH-like_sf"/>
</dbReference>
<feature type="domain" description="Exonuclease" evidence="6">
    <location>
        <begin position="439"/>
        <end position="613"/>
    </location>
</feature>
<feature type="compositionally biased region" description="Low complexity" evidence="5">
    <location>
        <begin position="54"/>
        <end position="65"/>
    </location>
</feature>
<comment type="caution">
    <text evidence="7">The sequence shown here is derived from an EMBL/GenBank/DDBJ whole genome shotgun (WGS) entry which is preliminary data.</text>
</comment>
<dbReference type="InterPro" id="IPR034922">
    <property type="entry name" value="REX1-like_exo"/>
</dbReference>
<evidence type="ECO:0000313" key="8">
    <source>
        <dbReference type="Proteomes" id="UP001498771"/>
    </source>
</evidence>
<dbReference type="Proteomes" id="UP001498771">
    <property type="component" value="Unassembled WGS sequence"/>
</dbReference>
<keyword evidence="8" id="KW-1185">Reference proteome</keyword>
<dbReference type="InterPro" id="IPR013520">
    <property type="entry name" value="Ribonucl_H"/>
</dbReference>
<feature type="compositionally biased region" description="Low complexity" evidence="5">
    <location>
        <begin position="116"/>
        <end position="127"/>
    </location>
</feature>
<evidence type="ECO:0000313" key="7">
    <source>
        <dbReference type="EMBL" id="KAK7207774.1"/>
    </source>
</evidence>
<dbReference type="SUPFAM" id="SSF53098">
    <property type="entry name" value="Ribonuclease H-like"/>
    <property type="match status" value="1"/>
</dbReference>
<dbReference type="GeneID" id="90036201"/>
<evidence type="ECO:0000256" key="5">
    <source>
        <dbReference type="SAM" id="MobiDB-lite"/>
    </source>
</evidence>
<feature type="region of interest" description="Disordered" evidence="5">
    <location>
        <begin position="39"/>
        <end position="127"/>
    </location>
</feature>
<feature type="compositionally biased region" description="Basic and acidic residues" evidence="5">
    <location>
        <begin position="98"/>
        <end position="110"/>
    </location>
</feature>
<name>A0ABR1FD39_9ASCO</name>
<keyword evidence="4" id="KW-0269">Exonuclease</keyword>
<dbReference type="InterPro" id="IPR036397">
    <property type="entry name" value="RNaseH_sf"/>
</dbReference>
<dbReference type="Gene3D" id="3.30.420.10">
    <property type="entry name" value="Ribonuclease H-like superfamily/Ribonuclease H"/>
    <property type="match status" value="1"/>
</dbReference>
<dbReference type="EMBL" id="JBBJBU010000001">
    <property type="protein sequence ID" value="KAK7207774.1"/>
    <property type="molecule type" value="Genomic_DNA"/>
</dbReference>
<dbReference type="InterPro" id="IPR047021">
    <property type="entry name" value="REXO1/3/4-like"/>
</dbReference>
<feature type="region of interest" description="Disordered" evidence="5">
    <location>
        <begin position="152"/>
        <end position="189"/>
    </location>
</feature>
<feature type="compositionally biased region" description="Low complexity" evidence="5">
    <location>
        <begin position="289"/>
        <end position="300"/>
    </location>
</feature>
<dbReference type="PANTHER" id="PTHR12801">
    <property type="entry name" value="RNA EXONUCLEASE REXO1 / RECO3 FAMILY MEMBER-RELATED"/>
    <property type="match status" value="1"/>
</dbReference>
<comment type="similarity">
    <text evidence="1">Belongs to the REXO1/REXO3 family.</text>
</comment>
<protein>
    <recommendedName>
        <fullName evidence="6">Exonuclease domain-containing protein</fullName>
    </recommendedName>
</protein>
<feature type="compositionally biased region" description="Polar residues" evidence="5">
    <location>
        <begin position="166"/>
        <end position="183"/>
    </location>
</feature>
<evidence type="ECO:0000256" key="2">
    <source>
        <dbReference type="ARBA" id="ARBA00022722"/>
    </source>
</evidence>